<comment type="similarity">
    <text evidence="1">Belongs to the NAD(P)H dehydrogenase (quinone) family.</text>
</comment>
<gene>
    <name evidence="5" type="ORF">HMPREF1476_02159</name>
</gene>
<dbReference type="EMBL" id="ATCF01000034">
    <property type="protein sequence ID" value="EPD97682.1"/>
    <property type="molecule type" value="Genomic_DNA"/>
</dbReference>
<keyword evidence="2" id="KW-0560">Oxidoreductase</keyword>
<dbReference type="Proteomes" id="UP000014400">
    <property type="component" value="Unassembled WGS sequence"/>
</dbReference>
<dbReference type="GO" id="GO:0003955">
    <property type="term" value="F:NAD(P)H dehydrogenase (quinone) activity"/>
    <property type="evidence" value="ECO:0007669"/>
    <property type="project" value="TreeGrafter"/>
</dbReference>
<dbReference type="STRING" id="1203554.HMPREF1476_02159"/>
<name>S3BU50_9BURK</name>
<evidence type="ECO:0000313" key="5">
    <source>
        <dbReference type="EMBL" id="EPD97682.1"/>
    </source>
</evidence>
<accession>S3BU50</accession>
<dbReference type="SUPFAM" id="SSF52218">
    <property type="entry name" value="Flavoproteins"/>
    <property type="match status" value="1"/>
</dbReference>
<comment type="caution">
    <text evidence="5">The sequence shown here is derived from an EMBL/GenBank/DDBJ whole genome shotgun (WGS) entry which is preliminary data.</text>
</comment>
<protein>
    <recommendedName>
        <fullName evidence="4">Flavodoxin-like fold domain-containing protein</fullName>
    </recommendedName>
</protein>
<dbReference type="eggNOG" id="COG2249">
    <property type="taxonomic scope" value="Bacteria"/>
</dbReference>
<dbReference type="PANTHER" id="PTHR10204">
    <property type="entry name" value="NAD P H OXIDOREDUCTASE-RELATED"/>
    <property type="match status" value="1"/>
</dbReference>
<feature type="chain" id="PRO_5004518082" description="Flavodoxin-like fold domain-containing protein" evidence="3">
    <location>
        <begin position="22"/>
        <end position="290"/>
    </location>
</feature>
<evidence type="ECO:0000259" key="4">
    <source>
        <dbReference type="Pfam" id="PF02525"/>
    </source>
</evidence>
<dbReference type="InterPro" id="IPR003680">
    <property type="entry name" value="Flavodoxin_fold"/>
</dbReference>
<evidence type="ECO:0000313" key="6">
    <source>
        <dbReference type="Proteomes" id="UP000014400"/>
    </source>
</evidence>
<dbReference type="PANTHER" id="PTHR10204:SF34">
    <property type="entry name" value="NAD(P)H DEHYDROGENASE [QUINONE] 1 ISOFORM 1"/>
    <property type="match status" value="1"/>
</dbReference>
<proteinExistence type="inferred from homology"/>
<feature type="signal peptide" evidence="3">
    <location>
        <begin position="1"/>
        <end position="21"/>
    </location>
</feature>
<sequence length="290" mass="32237">MKPAIPAVVLALTLSALTVQAADSISGASRRTAKSAAVIPKNIDAVTSASVVPQALRQSVKPNRFSLRPGVKRVLFVVGDPRSESVEWDLVNTAMKHFMDKGYDVELRDLYAIGFNPILTRENFYQAKDGFGKTPADITEEMMYVRSANFIVFCYPNWHDTPNTIVKGYMERVFQKKFAYRDAQNGLEGLLKGKGIFTIMNAGWVGMGRGDLGDGLPRAAGEKSNPIWDKYMTAFKTLDDDTAAFWGAKNLGRFVNDQTPGNLDEDYAAKLEQLRSDLRRHLDSKFSLKP</sequence>
<feature type="domain" description="Flavodoxin-like fold" evidence="4">
    <location>
        <begin position="72"/>
        <end position="204"/>
    </location>
</feature>
<organism evidence="5 6">
    <name type="scientific">Sutterella wadsworthensis HGA0223</name>
    <dbReference type="NCBI Taxonomy" id="1203554"/>
    <lineage>
        <taxon>Bacteria</taxon>
        <taxon>Pseudomonadati</taxon>
        <taxon>Pseudomonadota</taxon>
        <taxon>Betaproteobacteria</taxon>
        <taxon>Burkholderiales</taxon>
        <taxon>Sutterellaceae</taxon>
        <taxon>Sutterella</taxon>
    </lineage>
</organism>
<dbReference type="InterPro" id="IPR029039">
    <property type="entry name" value="Flavoprotein-like_sf"/>
</dbReference>
<dbReference type="AlphaFoldDB" id="S3BU50"/>
<dbReference type="Pfam" id="PF02525">
    <property type="entry name" value="Flavodoxin_2"/>
    <property type="match status" value="1"/>
</dbReference>
<evidence type="ECO:0000256" key="1">
    <source>
        <dbReference type="ARBA" id="ARBA00006252"/>
    </source>
</evidence>
<dbReference type="GO" id="GO:0005829">
    <property type="term" value="C:cytosol"/>
    <property type="evidence" value="ECO:0007669"/>
    <property type="project" value="TreeGrafter"/>
</dbReference>
<reference evidence="5 6" key="1">
    <citation type="submission" date="2013-04" db="EMBL/GenBank/DDBJ databases">
        <title>The Genome Sequence of Sutterella wadsworthensis HGA0223.</title>
        <authorList>
            <consortium name="The Broad Institute Genomics Platform"/>
            <person name="Earl A."/>
            <person name="Ward D."/>
            <person name="Feldgarden M."/>
            <person name="Gevers D."/>
            <person name="Schmidt T.M."/>
            <person name="Dover J."/>
            <person name="Dai D."/>
            <person name="Walker B."/>
            <person name="Young S."/>
            <person name="Zeng Q."/>
            <person name="Gargeya S."/>
            <person name="Fitzgerald M."/>
            <person name="Haas B."/>
            <person name="Abouelleil A."/>
            <person name="Allen A.W."/>
            <person name="Alvarado L."/>
            <person name="Arachchi H.M."/>
            <person name="Berlin A.M."/>
            <person name="Chapman S.B."/>
            <person name="Gainer-Dewar J."/>
            <person name="Goldberg J."/>
            <person name="Griggs A."/>
            <person name="Gujja S."/>
            <person name="Hansen M."/>
            <person name="Howarth C."/>
            <person name="Imamovic A."/>
            <person name="Ireland A."/>
            <person name="Larimer J."/>
            <person name="McCowan C."/>
            <person name="Murphy C."/>
            <person name="Pearson M."/>
            <person name="Poon T.W."/>
            <person name="Priest M."/>
            <person name="Roberts A."/>
            <person name="Saif S."/>
            <person name="Shea T."/>
            <person name="Sisk P."/>
            <person name="Sykes S."/>
            <person name="Wortman J."/>
            <person name="Nusbaum C."/>
            <person name="Birren B."/>
        </authorList>
    </citation>
    <scope>NUCLEOTIDE SEQUENCE [LARGE SCALE GENOMIC DNA]</scope>
    <source>
        <strain evidence="5 6">HGA0223</strain>
    </source>
</reference>
<dbReference type="HOGENOM" id="CLU_959517_0_0_4"/>
<dbReference type="RefSeq" id="WP_005429467.1">
    <property type="nucleotide sequence ID" value="NZ_KE150481.1"/>
</dbReference>
<dbReference type="InterPro" id="IPR051545">
    <property type="entry name" value="NAD(P)H_dehydrogenase_qn"/>
</dbReference>
<dbReference type="Gene3D" id="3.40.50.360">
    <property type="match status" value="1"/>
</dbReference>
<evidence type="ECO:0000256" key="3">
    <source>
        <dbReference type="SAM" id="SignalP"/>
    </source>
</evidence>
<keyword evidence="6" id="KW-1185">Reference proteome</keyword>
<evidence type="ECO:0000256" key="2">
    <source>
        <dbReference type="ARBA" id="ARBA00023002"/>
    </source>
</evidence>
<keyword evidence="3" id="KW-0732">Signal</keyword>
<dbReference type="PATRIC" id="fig|1203554.3.peg.2241"/>